<gene>
    <name evidence="2" type="ORF">PoB_003084800</name>
</gene>
<keyword evidence="1" id="KW-0732">Signal</keyword>
<dbReference type="EMBL" id="BLXT01003738">
    <property type="protein sequence ID" value="GFO04343.1"/>
    <property type="molecule type" value="Genomic_DNA"/>
</dbReference>
<evidence type="ECO:0000313" key="3">
    <source>
        <dbReference type="Proteomes" id="UP000735302"/>
    </source>
</evidence>
<sequence length="101" mass="11203">MHIMILLSLTLEVNCSLCGDTIYLGSIKLSVPARWATVITGFCRLQAFAGFCFTHREGENYRKLPVAAWPSVRDCRNHFSVAGSLRCVAGLSDRRTVLCLP</sequence>
<name>A0AAV4AAS9_9GAST</name>
<dbReference type="Proteomes" id="UP000735302">
    <property type="component" value="Unassembled WGS sequence"/>
</dbReference>
<feature type="signal peptide" evidence="1">
    <location>
        <begin position="1"/>
        <end position="18"/>
    </location>
</feature>
<dbReference type="AlphaFoldDB" id="A0AAV4AAS9"/>
<proteinExistence type="predicted"/>
<evidence type="ECO:0000256" key="1">
    <source>
        <dbReference type="SAM" id="SignalP"/>
    </source>
</evidence>
<accession>A0AAV4AAS9</accession>
<comment type="caution">
    <text evidence="2">The sequence shown here is derived from an EMBL/GenBank/DDBJ whole genome shotgun (WGS) entry which is preliminary data.</text>
</comment>
<evidence type="ECO:0000313" key="2">
    <source>
        <dbReference type="EMBL" id="GFO04343.1"/>
    </source>
</evidence>
<evidence type="ECO:0008006" key="4">
    <source>
        <dbReference type="Google" id="ProtNLM"/>
    </source>
</evidence>
<protein>
    <recommendedName>
        <fullName evidence="4">Secreted protein</fullName>
    </recommendedName>
</protein>
<feature type="chain" id="PRO_5043326968" description="Secreted protein" evidence="1">
    <location>
        <begin position="19"/>
        <end position="101"/>
    </location>
</feature>
<reference evidence="2 3" key="1">
    <citation type="journal article" date="2021" name="Elife">
        <title>Chloroplast acquisition without the gene transfer in kleptoplastic sea slugs, Plakobranchus ocellatus.</title>
        <authorList>
            <person name="Maeda T."/>
            <person name="Takahashi S."/>
            <person name="Yoshida T."/>
            <person name="Shimamura S."/>
            <person name="Takaki Y."/>
            <person name="Nagai Y."/>
            <person name="Toyoda A."/>
            <person name="Suzuki Y."/>
            <person name="Arimoto A."/>
            <person name="Ishii H."/>
            <person name="Satoh N."/>
            <person name="Nishiyama T."/>
            <person name="Hasebe M."/>
            <person name="Maruyama T."/>
            <person name="Minagawa J."/>
            <person name="Obokata J."/>
            <person name="Shigenobu S."/>
        </authorList>
    </citation>
    <scope>NUCLEOTIDE SEQUENCE [LARGE SCALE GENOMIC DNA]</scope>
</reference>
<keyword evidence="3" id="KW-1185">Reference proteome</keyword>
<organism evidence="2 3">
    <name type="scientific">Plakobranchus ocellatus</name>
    <dbReference type="NCBI Taxonomy" id="259542"/>
    <lineage>
        <taxon>Eukaryota</taxon>
        <taxon>Metazoa</taxon>
        <taxon>Spiralia</taxon>
        <taxon>Lophotrochozoa</taxon>
        <taxon>Mollusca</taxon>
        <taxon>Gastropoda</taxon>
        <taxon>Heterobranchia</taxon>
        <taxon>Euthyneura</taxon>
        <taxon>Panpulmonata</taxon>
        <taxon>Sacoglossa</taxon>
        <taxon>Placobranchoidea</taxon>
        <taxon>Plakobranchidae</taxon>
        <taxon>Plakobranchus</taxon>
    </lineage>
</organism>